<proteinExistence type="predicted"/>
<accession>A0A1B7P7E0</accession>
<dbReference type="PANTHER" id="PTHR21310">
    <property type="entry name" value="AMINOGLYCOSIDE PHOSPHOTRANSFERASE-RELATED-RELATED"/>
    <property type="match status" value="1"/>
</dbReference>
<comment type="caution">
    <text evidence="1">The sequence shown here is derived from an EMBL/GenBank/DDBJ whole genome shotgun (WGS) entry which is preliminary data.</text>
</comment>
<keyword evidence="2" id="KW-1185">Reference proteome</keyword>
<evidence type="ECO:0000313" key="1">
    <source>
        <dbReference type="EMBL" id="OAX84909.1"/>
    </source>
</evidence>
<dbReference type="EMBL" id="LGUA01000041">
    <property type="protein sequence ID" value="OAX84909.1"/>
    <property type="molecule type" value="Genomic_DNA"/>
</dbReference>
<reference evidence="1 2" key="1">
    <citation type="submission" date="2015-07" db="EMBL/GenBank/DDBJ databases">
        <title>Emmonsia species relationships and genome sequence.</title>
        <authorList>
            <person name="Cuomo C.A."/>
            <person name="Schwartz I.S."/>
            <person name="Kenyon C."/>
            <person name="de Hoog G.S."/>
            <person name="Govender N.P."/>
            <person name="Botha A."/>
            <person name="Moreno L."/>
            <person name="de Vries M."/>
            <person name="Munoz J.F."/>
            <person name="Stielow J.B."/>
        </authorList>
    </citation>
    <scope>NUCLEOTIDE SEQUENCE [LARGE SCALE GENOMIC DNA]</scope>
    <source>
        <strain evidence="1 2">CBS 136260</strain>
    </source>
</reference>
<dbReference type="PANTHER" id="PTHR21310:SF48">
    <property type="entry name" value="AMINOGLYCOSIDE PHOSPHOTRANSFERASE DOMAIN-CONTAINING PROTEIN"/>
    <property type="match status" value="1"/>
</dbReference>
<evidence type="ECO:0008006" key="3">
    <source>
        <dbReference type="Google" id="ProtNLM"/>
    </source>
</evidence>
<gene>
    <name evidence="1" type="ORF">ACJ72_00731</name>
</gene>
<feature type="non-terminal residue" evidence="1">
    <location>
        <position position="1"/>
    </location>
</feature>
<dbReference type="AlphaFoldDB" id="A0A1B7P7E0"/>
<dbReference type="SUPFAM" id="SSF56112">
    <property type="entry name" value="Protein kinase-like (PK-like)"/>
    <property type="match status" value="1"/>
</dbReference>
<dbReference type="InterPro" id="IPR011009">
    <property type="entry name" value="Kinase-like_dom_sf"/>
</dbReference>
<evidence type="ECO:0000313" key="2">
    <source>
        <dbReference type="Proteomes" id="UP000091918"/>
    </source>
</evidence>
<dbReference type="OrthoDB" id="4177236at2759"/>
<sequence>FRPRGYMQCKYRDSNNQVFLIMQRAPGLQLDKIWPTLTESEKDDISAKLRQNFDAMRMAECPWPDFFGGLDGSGVHHYLFYCRRGSKKHLGPFYGEDAFVAGLVGNFRAAIERNGRADIKARFYETHFAGVFQGHRPTLTHGDVQQKNIMAAESIGCRNNKGERSFDVVLVDWDYAGWCPDFWEFFTASSPFAFVYWEDDWCWRVQEFLPVWPAEMAVMRMIDQDMRW</sequence>
<name>A0A1B7P7E0_9EURO</name>
<organism evidence="1 2">
    <name type="scientific">Emergomyces africanus</name>
    <dbReference type="NCBI Taxonomy" id="1955775"/>
    <lineage>
        <taxon>Eukaryota</taxon>
        <taxon>Fungi</taxon>
        <taxon>Dikarya</taxon>
        <taxon>Ascomycota</taxon>
        <taxon>Pezizomycotina</taxon>
        <taxon>Eurotiomycetes</taxon>
        <taxon>Eurotiomycetidae</taxon>
        <taxon>Onygenales</taxon>
        <taxon>Ajellomycetaceae</taxon>
        <taxon>Emergomyces</taxon>
    </lineage>
</organism>
<dbReference type="Proteomes" id="UP000091918">
    <property type="component" value="Unassembled WGS sequence"/>
</dbReference>
<protein>
    <recommendedName>
        <fullName evidence="3">Aminoglycoside phosphotransferase domain-containing protein</fullName>
    </recommendedName>
</protein>
<dbReference type="InterPro" id="IPR051678">
    <property type="entry name" value="AGP_Transferase"/>
</dbReference>